<proteinExistence type="predicted"/>
<organism evidence="1">
    <name type="scientific">Spongospora subterranea</name>
    <dbReference type="NCBI Taxonomy" id="70186"/>
    <lineage>
        <taxon>Eukaryota</taxon>
        <taxon>Sar</taxon>
        <taxon>Rhizaria</taxon>
        <taxon>Endomyxa</taxon>
        <taxon>Phytomyxea</taxon>
        <taxon>Plasmodiophorida</taxon>
        <taxon>Plasmodiophoridae</taxon>
        <taxon>Spongospora</taxon>
    </lineage>
</organism>
<protein>
    <submittedName>
        <fullName evidence="1">Uncharacterized protein</fullName>
    </submittedName>
</protein>
<feature type="non-terminal residue" evidence="1">
    <location>
        <position position="114"/>
    </location>
</feature>
<dbReference type="AlphaFoldDB" id="A0A0H5RFB3"/>
<feature type="non-terminal residue" evidence="1">
    <location>
        <position position="1"/>
    </location>
</feature>
<sequence length="114" mass="12774">AVLKAMDIRPRPEDDDIAWTDHEDRLVTNHVRDLYIPIKAQFALRQTQHTIAKEAIADIALREAADRNAIVELSKEFLAKLVASQVTIGLRKNGKRRAKTGRPATSPVQIHCNA</sequence>
<name>A0A0H5RFB3_9EUKA</name>
<accession>A0A0H5RFB3</accession>
<evidence type="ECO:0000313" key="1">
    <source>
        <dbReference type="EMBL" id="CRZ12860.1"/>
    </source>
</evidence>
<dbReference type="EMBL" id="HACM01012418">
    <property type="protein sequence ID" value="CRZ12860.1"/>
    <property type="molecule type" value="Transcribed_RNA"/>
</dbReference>
<reference evidence="1" key="1">
    <citation type="submission" date="2015-04" db="EMBL/GenBank/DDBJ databases">
        <title>The genome sequence of the plant pathogenic Rhizarian Plasmodiophora brassicae reveals insights in its biotrophic life cycle and the origin of chitin synthesis.</title>
        <authorList>
            <person name="Schwelm A."/>
            <person name="Fogelqvist J."/>
            <person name="Knaust A."/>
            <person name="Julke S."/>
            <person name="Lilja T."/>
            <person name="Dhandapani V."/>
            <person name="Bonilla-Rosso G."/>
            <person name="Karlsson M."/>
            <person name="Shevchenko A."/>
            <person name="Choi S.R."/>
            <person name="Kim H.G."/>
            <person name="Park J.Y."/>
            <person name="Lim Y.P."/>
            <person name="Ludwig-Muller J."/>
            <person name="Dixelius C."/>
        </authorList>
    </citation>
    <scope>NUCLEOTIDE SEQUENCE</scope>
    <source>
        <tissue evidence="1">Potato root galls</tissue>
    </source>
</reference>